<evidence type="ECO:0000313" key="4">
    <source>
        <dbReference type="Proteomes" id="UP000694845"/>
    </source>
</evidence>
<feature type="compositionally biased region" description="Polar residues" evidence="1">
    <location>
        <begin position="248"/>
        <end position="258"/>
    </location>
</feature>
<feature type="compositionally biased region" description="Basic and acidic residues" evidence="1">
    <location>
        <begin position="1471"/>
        <end position="1480"/>
    </location>
</feature>
<name>A0A8B7Y3H0_ACAPL</name>
<feature type="compositionally biased region" description="Polar residues" evidence="1">
    <location>
        <begin position="893"/>
        <end position="912"/>
    </location>
</feature>
<accession>A0A8B7Y3H0</accession>
<feature type="region of interest" description="Disordered" evidence="1">
    <location>
        <begin position="619"/>
        <end position="672"/>
    </location>
</feature>
<dbReference type="GO" id="GO:0003682">
    <property type="term" value="F:chromatin binding"/>
    <property type="evidence" value="ECO:0007669"/>
    <property type="project" value="TreeGrafter"/>
</dbReference>
<dbReference type="SUPFAM" id="SSF63748">
    <property type="entry name" value="Tudor/PWWP/MBT"/>
    <property type="match status" value="1"/>
</dbReference>
<feature type="region of interest" description="Disordered" evidence="1">
    <location>
        <begin position="870"/>
        <end position="937"/>
    </location>
</feature>
<feature type="compositionally biased region" description="Basic and acidic residues" evidence="1">
    <location>
        <begin position="1155"/>
        <end position="1164"/>
    </location>
</feature>
<feature type="region of interest" description="Disordered" evidence="1">
    <location>
        <begin position="1150"/>
        <end position="1327"/>
    </location>
</feature>
<feature type="region of interest" description="Disordered" evidence="1">
    <location>
        <begin position="227"/>
        <end position="331"/>
    </location>
</feature>
<reference evidence="5" key="1">
    <citation type="submission" date="2025-08" db="UniProtKB">
        <authorList>
            <consortium name="RefSeq"/>
        </authorList>
    </citation>
    <scope>IDENTIFICATION</scope>
</reference>
<feature type="region of interest" description="Disordered" evidence="1">
    <location>
        <begin position="2589"/>
        <end position="2617"/>
    </location>
</feature>
<dbReference type="PANTHER" id="PTHR16112">
    <property type="entry name" value="METHYL-CPG BINDING PROTEIN, DROSOPHILA"/>
    <property type="match status" value="1"/>
</dbReference>
<dbReference type="InterPro" id="IPR000313">
    <property type="entry name" value="PWWP_dom"/>
</dbReference>
<feature type="region of interest" description="Disordered" evidence="1">
    <location>
        <begin position="1798"/>
        <end position="1856"/>
    </location>
</feature>
<feature type="compositionally biased region" description="Polar residues" evidence="1">
    <location>
        <begin position="1045"/>
        <end position="1062"/>
    </location>
</feature>
<dbReference type="Pfam" id="PF00855">
    <property type="entry name" value="PWWP"/>
    <property type="match status" value="1"/>
</dbReference>
<feature type="compositionally biased region" description="Basic and acidic residues" evidence="1">
    <location>
        <begin position="1911"/>
        <end position="1926"/>
    </location>
</feature>
<feature type="compositionally biased region" description="Polar residues" evidence="1">
    <location>
        <begin position="540"/>
        <end position="549"/>
    </location>
</feature>
<dbReference type="OrthoDB" id="641149at2759"/>
<feature type="region of interest" description="Disordered" evidence="1">
    <location>
        <begin position="2157"/>
        <end position="2182"/>
    </location>
</feature>
<dbReference type="RefSeq" id="XP_022087082.1">
    <property type="nucleotide sequence ID" value="XM_022231390.1"/>
</dbReference>
<evidence type="ECO:0000259" key="3">
    <source>
        <dbReference type="PROSITE" id="PS50982"/>
    </source>
</evidence>
<feature type="domain" description="PWWP" evidence="2">
    <location>
        <begin position="2496"/>
        <end position="2555"/>
    </location>
</feature>
<feature type="domain" description="MBD" evidence="3">
    <location>
        <begin position="15"/>
        <end position="86"/>
    </location>
</feature>
<feature type="compositionally biased region" description="Basic and acidic residues" evidence="1">
    <location>
        <begin position="2406"/>
        <end position="2423"/>
    </location>
</feature>
<protein>
    <submittedName>
        <fullName evidence="5">Uncharacterized protein LOC110977353 isoform X1</fullName>
    </submittedName>
</protein>
<feature type="region of interest" description="Disordered" evidence="1">
    <location>
        <begin position="1003"/>
        <end position="1132"/>
    </location>
</feature>
<dbReference type="PROSITE" id="PS50812">
    <property type="entry name" value="PWWP"/>
    <property type="match status" value="1"/>
</dbReference>
<dbReference type="Proteomes" id="UP000694845">
    <property type="component" value="Unplaced"/>
</dbReference>
<feature type="compositionally biased region" description="Polar residues" evidence="1">
    <location>
        <begin position="305"/>
        <end position="318"/>
    </location>
</feature>
<feature type="compositionally biased region" description="Polar residues" evidence="1">
    <location>
        <begin position="2225"/>
        <end position="2271"/>
    </location>
</feature>
<feature type="compositionally biased region" description="Polar residues" evidence="1">
    <location>
        <begin position="2279"/>
        <end position="2294"/>
    </location>
</feature>
<dbReference type="InterPro" id="IPR001739">
    <property type="entry name" value="Methyl_CpG_DNA-bd"/>
</dbReference>
<feature type="region of interest" description="Disordered" evidence="1">
    <location>
        <begin position="2343"/>
        <end position="2435"/>
    </location>
</feature>
<feature type="compositionally biased region" description="Polar residues" evidence="1">
    <location>
        <begin position="2394"/>
        <end position="2405"/>
    </location>
</feature>
<feature type="compositionally biased region" description="Polar residues" evidence="1">
    <location>
        <begin position="2343"/>
        <end position="2370"/>
    </location>
</feature>
<feature type="compositionally biased region" description="Polar residues" evidence="1">
    <location>
        <begin position="1117"/>
        <end position="1127"/>
    </location>
</feature>
<feature type="region of interest" description="Disordered" evidence="1">
    <location>
        <begin position="525"/>
        <end position="549"/>
    </location>
</feature>
<dbReference type="GO" id="GO:0010369">
    <property type="term" value="C:chromocenter"/>
    <property type="evidence" value="ECO:0007669"/>
    <property type="project" value="TreeGrafter"/>
</dbReference>
<feature type="compositionally biased region" description="Low complexity" evidence="1">
    <location>
        <begin position="920"/>
        <end position="934"/>
    </location>
</feature>
<feature type="region of interest" description="Disordered" evidence="1">
    <location>
        <begin position="127"/>
        <end position="161"/>
    </location>
</feature>
<keyword evidence="4" id="KW-1185">Reference proteome</keyword>
<dbReference type="KEGG" id="aplc:110977353"/>
<gene>
    <name evidence="5" type="primary">LOC110977353</name>
</gene>
<evidence type="ECO:0000256" key="1">
    <source>
        <dbReference type="SAM" id="MobiDB-lite"/>
    </source>
</evidence>
<dbReference type="GO" id="GO:0005634">
    <property type="term" value="C:nucleus"/>
    <property type="evidence" value="ECO:0007669"/>
    <property type="project" value="TreeGrafter"/>
</dbReference>
<sequence length="2617" mass="286005">MNPDRQVYLNAAMAGGDHGLGYTTVPMGWNRTIWGDGSVVYVSPSGHLLHCAEDLQRYLLAEGTCKCGLECPLIIDRVFNFNPRVPARPKLPADVLAECQLNSLCKHRRKLVAMAMGLQGNEEALANVGPPGGGSVFGRSKGSKRSRSKSKPESGVDFQPQNMPASQVLALQGGHMHHIPGIANFVSPLKSLPFEHQLQHHAMDSQQRQIQMHFLQMQRPELLQQCQQVQHRLHPQQRPAPLRRGSQEVESSWRSSAEQHAPEQRAGKQLHSSPPLPCPNRPSSNNATAGPQSTPTAANPLVTAPTCSKSPRLSNELLSPSPKEKQSAHGHSALPFPFQREAHQLLVDGQTHGIHSDACAPTVIPLLSNIYHAPNRASLIAANINNSPALFANHNDEVFFMQDGAKKGPPQPVQDSVEVSTCQPVDKNKLGRKSPVASLNVSSPSPTASKPITMHSSKVDKQLTASSLTLQEIFKQSLEGSAFPASSLLSAAARAQLAKQPQFPDGPSTHHAGDLMSGMGLFTKMSSNVTGKDPKLDSGSLPSGDSVQSCENRKLVAKSGNVDTVQSSEVFVKRSSSNPQQTDESPIQCLENAVQNLQDQPGTLRPTTCISVIAVSTPDVPQVSSAERKRPSTGGVEEIVEPSVKRQRLQSTETSHERASVEAETKQSEAAMSTHQVPAINSEKALPMHHHDTTKVTGSYNVVCSTGKAASSGKHPTVENAELVRWQQQQQEWYATMLRAKQQQDAGTMPVEHFPHMGPQIRSRGLQELQYIAMGGNPTPRMPAIQQQPNMGHMHRFPNQFMNPQFYPHQANLMHHVHRMGMPSRMEYPVDLLDPRIAQNSNMCNTNILQSMLQQQQQLQHLGMLQPDNLHHPMHVINPMHHVDPSHHMSPADMSNLQQAHGQGTPKSSTPAQRKKSTKSVRSASASSSTTSTVDLHVEDQETKDAAYWVKAASKVGGVKKVKDILAMTRSLKKHNSEAGQVEAIFQAVLDSASGGVKVIIREGTRSQEGLPSENADSDRGKESNNSPKASTETMETTETMCEVSEQTSSSCNQEQQNTDELSGNIHLGKDSPSHDALNVVAQETPDKESSMAPTSNSPDMPPSQVEPGEVHFTRKLPQSTLTQTELNPEIIDSQTKDCELVAVGGDEVLSSVQSDKDHSESPVHEATALEAEGFSEAHHKADTPVNTSDMLHIEVPHDKNHVELTQREVPPLQDEKFPASEQALCTLPDQSVKLHVADSPKPASDPGTDISSSGHEVESGRVEDSEADDKRQEEPSHLDESGDDSSGEHSDEHSGVNAGNSDDGIEAEEHLILSCEEKTPMDQFSEHAEAAAVISHENSCVIPVDETVPNTNNFEDLSSDACEKRDTEDALDSITERQGSLSDQLGTTQLDAADDDSPQKDPRETYIDQVEVSATIDQRCSFEMVDTECTTSLPDGGSKVSLSSDLERGHLCDASGELTDRMAPVSDMDLLHEGKDPKAPSRSCSPNPLVDVADRSVQHQSVEDVSVQPSETITAFHHSNDSSNDNTVLGSEDVDCSAMIMESEELNSSLDRGETLVKQDTAKEQEQMETSLPQGQLHEWMDSEPAEQCKPTDSDRIKCDEEVDNQPLEPTVERHVKHSRSSEPEQMEIDTPVTDIIQHVQPLDYESAEEDLRVLTDSEILKHDEVMDNDSLEDKVASDQIKHDAPADDVTITQEGIEDTQPVDLDPFIGTELPEQKQSVDSIPACQSSVIDQHDSTQELEAVEQVQSLDTEPMKQTSNEEDQLVKQNPVSLPDELLLHDESVDTAVVNQELENQPAACHPSVDSGPVQQEKPANQGSMIDDRPVDHDSQPMDFEPVKQDSTVVDEEELDVSVTESVEVKELGTLQTVQQEHVGDTELKEQVHSVQIEIATQNQLTEEDEDAGTGSVDQRQVDGIEATKSEHSENTDMDGNLEDSSPREQCHVHDNELLTQRLTDTVESSCEGDLAIGEELDSHSAQAGSTVKPDHAFNKESDLQEQSTCSSCDATDDAHMTSTEPVEQHCADYGRADTPGCTEHIELVKKARLECKNPVRQNDLEISGLKADSPFGAADTLDQSQDPQTVKQKEAVDCESVRGDSLIECEPMEQLETVPLEEDLMDKTFACTRPDDSCDNRDTMLDEVGSQQQACQATELTSSINQNLKNDTESSDEDGKNVVKSNSNMSFAKEENTAAHSYISVETQSLEIQHAALGFERTPEEDPIPSEAPSESQTAPESDSLVTPQGDSSHAATKSVAKESTSQPSQYPSDGSELNSHPCRSVAGSTHSLTLPSSENTPSCVTFETLAHSKLVSKSSPLVVNGPPCIDVDPVEEVHFPDTVILSETAAASGQQTLSEALSSPQVSFQNAEGSTPNGILESEFLDGVPRGSELSHDQHSDNPSQEAISEGETQSRSDDERENRENKPLTDEPSVQEMCTVKRESNLKRGVSETQKGVFSAKDAGFKKERLAQEAPTRVLRGNVRTDSSTEFNTSLFPRHLEIGDLVWGPIRGYPSWPGKLVSEAEVRGRSRREEGKMWVRWFGDHSCSQVEPEKLKTLSEGLEAHHSARQSYRSRGRRMNSTLEAAIQEAMNELDKKMEQAKETKSKSVPKSSRPKTRCKRLR</sequence>
<feature type="region of interest" description="Disordered" evidence="1">
    <location>
        <begin position="1892"/>
        <end position="1939"/>
    </location>
</feature>
<feature type="region of interest" description="Disordered" evidence="1">
    <location>
        <begin position="426"/>
        <end position="458"/>
    </location>
</feature>
<feature type="region of interest" description="Disordered" evidence="1">
    <location>
        <begin position="1345"/>
        <end position="1405"/>
    </location>
</feature>
<dbReference type="Gene3D" id="2.30.30.140">
    <property type="match status" value="1"/>
</dbReference>
<evidence type="ECO:0000259" key="2">
    <source>
        <dbReference type="PROSITE" id="PS50812"/>
    </source>
</evidence>
<dbReference type="SMART" id="SM00293">
    <property type="entry name" value="PWWP"/>
    <property type="match status" value="1"/>
</dbReference>
<evidence type="ECO:0000313" key="5">
    <source>
        <dbReference type="RefSeq" id="XP_022087082.1"/>
    </source>
</evidence>
<feature type="compositionally biased region" description="Basic residues" evidence="1">
    <location>
        <begin position="2607"/>
        <end position="2617"/>
    </location>
</feature>
<feature type="compositionally biased region" description="Low complexity" evidence="1">
    <location>
        <begin position="1032"/>
        <end position="1041"/>
    </location>
</feature>
<dbReference type="SMART" id="SM00391">
    <property type="entry name" value="MBD"/>
    <property type="match status" value="1"/>
</dbReference>
<feature type="compositionally biased region" description="Basic and acidic residues" evidence="1">
    <location>
        <begin position="2589"/>
        <end position="2600"/>
    </location>
</feature>
<feature type="compositionally biased region" description="Polar residues" evidence="1">
    <location>
        <begin position="281"/>
        <end position="297"/>
    </location>
</feature>
<dbReference type="GO" id="GO:0003677">
    <property type="term" value="F:DNA binding"/>
    <property type="evidence" value="ECO:0007669"/>
    <property type="project" value="InterPro"/>
</dbReference>
<feature type="compositionally biased region" description="Basic and acidic residues" evidence="1">
    <location>
        <begin position="1192"/>
        <end position="1207"/>
    </location>
</feature>
<feature type="region of interest" description="Disordered" evidence="1">
    <location>
        <begin position="1680"/>
        <end position="1709"/>
    </location>
</feature>
<feature type="region of interest" description="Disordered" evidence="1">
    <location>
        <begin position="1471"/>
        <end position="1490"/>
    </location>
</feature>
<dbReference type="CDD" id="cd20141">
    <property type="entry name" value="PWWP_MBD5"/>
    <property type="match status" value="1"/>
</dbReference>
<feature type="compositionally biased region" description="Basic and acidic residues" evidence="1">
    <location>
        <begin position="1821"/>
        <end position="1839"/>
    </location>
</feature>
<feature type="compositionally biased region" description="Polar residues" evidence="1">
    <location>
        <begin position="1377"/>
        <end position="1391"/>
    </location>
</feature>
<dbReference type="GeneID" id="110977353"/>
<feature type="compositionally biased region" description="Basic and acidic residues" evidence="1">
    <location>
        <begin position="1308"/>
        <end position="1327"/>
    </location>
</feature>
<feature type="compositionally biased region" description="Basic and acidic residues" evidence="1">
    <location>
        <begin position="654"/>
        <end position="667"/>
    </location>
</feature>
<feature type="region of interest" description="Disordered" evidence="1">
    <location>
        <begin position="1604"/>
        <end position="1627"/>
    </location>
</feature>
<organism evidence="4 5">
    <name type="scientific">Acanthaster planci</name>
    <name type="common">Crown-of-thorns starfish</name>
    <dbReference type="NCBI Taxonomy" id="133434"/>
    <lineage>
        <taxon>Eukaryota</taxon>
        <taxon>Metazoa</taxon>
        <taxon>Echinodermata</taxon>
        <taxon>Eleutherozoa</taxon>
        <taxon>Asterozoa</taxon>
        <taxon>Asteroidea</taxon>
        <taxon>Valvatacea</taxon>
        <taxon>Valvatida</taxon>
        <taxon>Acanthasteridae</taxon>
        <taxon>Acanthaster</taxon>
    </lineage>
</organism>
<proteinExistence type="predicted"/>
<feature type="compositionally biased region" description="Polar residues" evidence="1">
    <location>
        <begin position="437"/>
        <end position="456"/>
    </location>
</feature>
<dbReference type="PROSITE" id="PS50982">
    <property type="entry name" value="MBD"/>
    <property type="match status" value="1"/>
</dbReference>
<dbReference type="PANTHER" id="PTHR16112:SF16">
    <property type="entry name" value="SIX-BANDED, ISOFORM H"/>
    <property type="match status" value="1"/>
</dbReference>
<feature type="compositionally biased region" description="Basic and acidic residues" evidence="1">
    <location>
        <begin position="1256"/>
        <end position="1295"/>
    </location>
</feature>
<feature type="region of interest" description="Disordered" evidence="1">
    <location>
        <begin position="2214"/>
        <end position="2294"/>
    </location>
</feature>